<name>A0ABY8L535_9FLAO</name>
<organism evidence="2 3">
    <name type="scientific">Tenacibaculum tangerinum</name>
    <dbReference type="NCBI Taxonomy" id="3038772"/>
    <lineage>
        <taxon>Bacteria</taxon>
        <taxon>Pseudomonadati</taxon>
        <taxon>Bacteroidota</taxon>
        <taxon>Flavobacteriia</taxon>
        <taxon>Flavobacteriales</taxon>
        <taxon>Flavobacteriaceae</taxon>
        <taxon>Tenacibaculum</taxon>
    </lineage>
</organism>
<dbReference type="Pfam" id="PF14094">
    <property type="entry name" value="DUF4272"/>
    <property type="match status" value="1"/>
</dbReference>
<evidence type="ECO:0000313" key="2">
    <source>
        <dbReference type="EMBL" id="WGH76384.1"/>
    </source>
</evidence>
<keyword evidence="3" id="KW-1185">Reference proteome</keyword>
<dbReference type="RefSeq" id="WP_279652252.1">
    <property type="nucleotide sequence ID" value="NZ_CP122539.1"/>
</dbReference>
<reference evidence="2 3" key="1">
    <citation type="submission" date="2023-04" db="EMBL/GenBank/DDBJ databases">
        <title>Tenacibaculum tangerinum sp. nov., isolated from sea tidal flat of South Korea.</title>
        <authorList>
            <person name="Lee S.H."/>
            <person name="Kim J.-J."/>
        </authorList>
    </citation>
    <scope>NUCLEOTIDE SEQUENCE [LARGE SCALE GENOMIC DNA]</scope>
    <source>
        <strain evidence="2 3">GRR-S3-23</strain>
    </source>
</reference>
<feature type="region of interest" description="Disordered" evidence="1">
    <location>
        <begin position="1"/>
        <end position="22"/>
    </location>
</feature>
<accession>A0ABY8L535</accession>
<evidence type="ECO:0000256" key="1">
    <source>
        <dbReference type="SAM" id="MobiDB-lite"/>
    </source>
</evidence>
<dbReference type="Proteomes" id="UP001232001">
    <property type="component" value="Chromosome"/>
</dbReference>
<sequence>MSFFKKLFGSKETKKSQQGTKDKNRLETYKNIPWMTDLRLENIAICLDAGFKPASSLPTAFERELRPTVEIAQRLNAIKALVLWLMIPEENLESDKVLTFIHKNNLNNFMDEEEKEILNTSRDDEQARNAIGWKFENAWPLAWYFGYKEPDIMGEMMSGEQMQEILMEYTCPINESIEEWVKHQEILSEKYLLQKEDLFYCLHNAVRSAQLGRETVPKGFDPMGNGGVIHERRHSLTWMLSKNISWEDTDLST</sequence>
<evidence type="ECO:0000313" key="3">
    <source>
        <dbReference type="Proteomes" id="UP001232001"/>
    </source>
</evidence>
<gene>
    <name evidence="2" type="ORF">P8625_04280</name>
</gene>
<proteinExistence type="predicted"/>
<dbReference type="EMBL" id="CP122539">
    <property type="protein sequence ID" value="WGH76384.1"/>
    <property type="molecule type" value="Genomic_DNA"/>
</dbReference>
<feature type="compositionally biased region" description="Basic and acidic residues" evidence="1">
    <location>
        <begin position="9"/>
        <end position="22"/>
    </location>
</feature>
<dbReference type="InterPro" id="IPR025368">
    <property type="entry name" value="DUF4272"/>
</dbReference>
<protein>
    <submittedName>
        <fullName evidence="2">DUF4272 domain-containing protein</fullName>
    </submittedName>
</protein>